<dbReference type="eggNOG" id="COG1721">
    <property type="taxonomic scope" value="Bacteria"/>
</dbReference>
<dbReference type="InterPro" id="IPR036465">
    <property type="entry name" value="vWFA_dom_sf"/>
</dbReference>
<proteinExistence type="predicted"/>
<sequence>MIPKEILKKVREIEIYTRRLVNETVAGEYHSVFKGRGMEFLEVREYQPGDDIRSIDWNVTARMGHPFVKLHVEERELTIFFLVDTSASGNFGTVNTLKGELAVELCAILAFSAIRNNDKVGLITFTDTVEKYIPPKKGKNHVLRVMRELLYFQPQGTGTNIQAALEYLNTMLKRKAVVFLVSDFIASGYEQALRITSRKHDVIPITITDPRELELPNVGFIELEDAETGEQIMLDTFDPDVRKAYRTLALEELAIRERVFRSMKLDVINIRTDQPYLQTLISFFHKRASRY</sequence>
<name>A0A081BY63_VECG1</name>
<dbReference type="Gene3D" id="3.40.50.410">
    <property type="entry name" value="von Willebrand factor, type A domain"/>
    <property type="match status" value="1"/>
</dbReference>
<feature type="domain" description="VWFA" evidence="1">
    <location>
        <begin position="76"/>
        <end position="240"/>
    </location>
</feature>
<reference evidence="2" key="1">
    <citation type="journal article" date="2015" name="PeerJ">
        <title>First genomic representation of candidate bacterial phylum KSB3 points to enhanced environmental sensing as a trigger of wastewater bulking.</title>
        <authorList>
            <person name="Sekiguchi Y."/>
            <person name="Ohashi A."/>
            <person name="Parks D.H."/>
            <person name="Yamauchi T."/>
            <person name="Tyson G.W."/>
            <person name="Hugenholtz P."/>
        </authorList>
    </citation>
    <scope>NUCLEOTIDE SEQUENCE [LARGE SCALE GENOMIC DNA]</scope>
</reference>
<dbReference type="STRING" id="1499967.U27_04233"/>
<dbReference type="PANTHER" id="PTHR33608">
    <property type="entry name" value="BLL2464 PROTEIN"/>
    <property type="match status" value="1"/>
</dbReference>
<dbReference type="AlphaFoldDB" id="A0A081BY63"/>
<keyword evidence="3" id="KW-1185">Reference proteome</keyword>
<evidence type="ECO:0000259" key="1">
    <source>
        <dbReference type="SMART" id="SM00327"/>
    </source>
</evidence>
<accession>A0A081BY63</accession>
<dbReference type="CDD" id="cd00198">
    <property type="entry name" value="vWFA"/>
    <property type="match status" value="1"/>
</dbReference>
<dbReference type="InterPro" id="IPR002881">
    <property type="entry name" value="DUF58"/>
</dbReference>
<protein>
    <recommendedName>
        <fullName evidence="1">VWFA domain-containing protein</fullName>
    </recommendedName>
</protein>
<dbReference type="HOGENOM" id="CLU_054927_2_0_0"/>
<dbReference type="SMART" id="SM00327">
    <property type="entry name" value="VWA"/>
    <property type="match status" value="1"/>
</dbReference>
<dbReference type="Pfam" id="PF01882">
    <property type="entry name" value="DUF58"/>
    <property type="match status" value="1"/>
</dbReference>
<evidence type="ECO:0000313" key="3">
    <source>
        <dbReference type="Proteomes" id="UP000030661"/>
    </source>
</evidence>
<dbReference type="EMBL" id="DF820465">
    <property type="protein sequence ID" value="GAK57268.1"/>
    <property type="molecule type" value="Genomic_DNA"/>
</dbReference>
<dbReference type="InterPro" id="IPR002035">
    <property type="entry name" value="VWF_A"/>
</dbReference>
<organism evidence="2">
    <name type="scientific">Vecturithrix granuli</name>
    <dbReference type="NCBI Taxonomy" id="1499967"/>
    <lineage>
        <taxon>Bacteria</taxon>
        <taxon>Candidatus Moduliflexota</taxon>
        <taxon>Candidatus Vecturitrichia</taxon>
        <taxon>Candidatus Vecturitrichales</taxon>
        <taxon>Candidatus Vecturitrichaceae</taxon>
        <taxon>Candidatus Vecturithrix</taxon>
    </lineage>
</organism>
<dbReference type="PANTHER" id="PTHR33608:SF6">
    <property type="entry name" value="BLL2464 PROTEIN"/>
    <property type="match status" value="1"/>
</dbReference>
<gene>
    <name evidence="2" type="ORF">U27_04233</name>
</gene>
<dbReference type="Proteomes" id="UP000030661">
    <property type="component" value="Unassembled WGS sequence"/>
</dbReference>
<dbReference type="SUPFAM" id="SSF53300">
    <property type="entry name" value="vWA-like"/>
    <property type="match status" value="1"/>
</dbReference>
<evidence type="ECO:0000313" key="2">
    <source>
        <dbReference type="EMBL" id="GAK57268.1"/>
    </source>
</evidence>